<evidence type="ECO:0000259" key="11">
    <source>
        <dbReference type="PROSITE" id="PS52012"/>
    </source>
</evidence>
<dbReference type="EMBL" id="MDYP01000002">
    <property type="protein sequence ID" value="OQE11583.1"/>
    <property type="molecule type" value="Genomic_DNA"/>
</dbReference>
<keyword evidence="5" id="KW-0325">Glycoprotein</keyword>
<dbReference type="SMART" id="SM00747">
    <property type="entry name" value="CFEM"/>
    <property type="match status" value="1"/>
</dbReference>
<feature type="domain" description="CFEM" evidence="11">
    <location>
        <begin position="1"/>
        <end position="89"/>
    </location>
</feature>
<dbReference type="Pfam" id="PF05730">
    <property type="entry name" value="CFEM"/>
    <property type="match status" value="1"/>
</dbReference>
<keyword evidence="8" id="KW-0449">Lipoprotein</keyword>
<dbReference type="STRING" id="29845.A0A1V6SDC2"/>
<dbReference type="PROSITE" id="PS52012">
    <property type="entry name" value="CFEM"/>
    <property type="match status" value="1"/>
</dbReference>
<dbReference type="OrthoDB" id="4505683at2759"/>
<accession>A0A1V6SDC2</accession>
<organism evidence="12 13">
    <name type="scientific">Penicillium vulpinum</name>
    <dbReference type="NCBI Taxonomy" id="29845"/>
    <lineage>
        <taxon>Eukaryota</taxon>
        <taxon>Fungi</taxon>
        <taxon>Dikarya</taxon>
        <taxon>Ascomycota</taxon>
        <taxon>Pezizomycotina</taxon>
        <taxon>Eurotiomycetes</taxon>
        <taxon>Eurotiomycetidae</taxon>
        <taxon>Eurotiales</taxon>
        <taxon>Aspergillaceae</taxon>
        <taxon>Penicillium</taxon>
    </lineage>
</organism>
<keyword evidence="13" id="KW-1185">Reference proteome</keyword>
<evidence type="ECO:0000256" key="4">
    <source>
        <dbReference type="ARBA" id="ARBA00022525"/>
    </source>
</evidence>
<evidence type="ECO:0000256" key="7">
    <source>
        <dbReference type="ARBA" id="ARBA00023157"/>
    </source>
</evidence>
<comment type="similarity">
    <text evidence="3">Belongs to the RBT5 family.</text>
</comment>
<feature type="disulfide bond" evidence="9">
    <location>
        <begin position="51"/>
        <end position="84"/>
    </location>
</feature>
<evidence type="ECO:0000256" key="9">
    <source>
        <dbReference type="PROSITE-ProRule" id="PRU01356"/>
    </source>
</evidence>
<feature type="binding site" description="axial binding residue" evidence="9">
    <location>
        <position position="46"/>
    </location>
    <ligand>
        <name>heme</name>
        <dbReference type="ChEBI" id="CHEBI:30413"/>
    </ligand>
    <ligandPart>
        <name>Fe</name>
        <dbReference type="ChEBI" id="CHEBI:18248"/>
    </ligandPart>
</feature>
<name>A0A1V6SDC2_9EURO</name>
<keyword evidence="7 9" id="KW-1015">Disulfide bond</keyword>
<comment type="caution">
    <text evidence="9">Lacks conserved residue(s) required for the propagation of feature annotation.</text>
</comment>
<feature type="chain" id="PRO_5012867637" description="CFEM domain-containing protein" evidence="10">
    <location>
        <begin position="19"/>
        <end position="89"/>
    </location>
</feature>
<sequence length="89" mass="9332">MKLTIFFPLAAFLSLTVADCLDDASPCLKRCLSEASSVAGCISSIDYKCTCPSPAFKDALGTCLEVSCTPADLKVAGQLHKERCGSAPQ</sequence>
<protein>
    <recommendedName>
        <fullName evidence="11">CFEM domain-containing protein</fullName>
    </recommendedName>
</protein>
<keyword evidence="9" id="KW-0479">Metal-binding</keyword>
<evidence type="ECO:0000256" key="6">
    <source>
        <dbReference type="ARBA" id="ARBA00022729"/>
    </source>
</evidence>
<dbReference type="AlphaFoldDB" id="A0A1V6SDC2"/>
<gene>
    <name evidence="12" type="ORF">PENVUL_c002G09946</name>
</gene>
<evidence type="ECO:0000313" key="12">
    <source>
        <dbReference type="EMBL" id="OQE11583.1"/>
    </source>
</evidence>
<keyword evidence="5" id="KW-0472">Membrane</keyword>
<dbReference type="GO" id="GO:0098552">
    <property type="term" value="C:side of membrane"/>
    <property type="evidence" value="ECO:0007669"/>
    <property type="project" value="UniProtKB-KW"/>
</dbReference>
<keyword evidence="9" id="KW-0349">Heme</keyword>
<dbReference type="InterPro" id="IPR008427">
    <property type="entry name" value="Extracellular_membr_CFEM_dom"/>
</dbReference>
<dbReference type="GO" id="GO:0005576">
    <property type="term" value="C:extracellular region"/>
    <property type="evidence" value="ECO:0007669"/>
    <property type="project" value="UniProtKB-SubCell"/>
</dbReference>
<evidence type="ECO:0000256" key="1">
    <source>
        <dbReference type="ARBA" id="ARBA00004589"/>
    </source>
</evidence>
<proteinExistence type="inferred from homology"/>
<keyword evidence="9" id="KW-0408">Iron</keyword>
<evidence type="ECO:0000313" key="13">
    <source>
        <dbReference type="Proteomes" id="UP000191518"/>
    </source>
</evidence>
<reference evidence="13" key="1">
    <citation type="journal article" date="2017" name="Nat. Microbiol.">
        <title>Global analysis of biosynthetic gene clusters reveals vast potential of secondary metabolite production in Penicillium species.</title>
        <authorList>
            <person name="Nielsen J.C."/>
            <person name="Grijseels S."/>
            <person name="Prigent S."/>
            <person name="Ji B."/>
            <person name="Dainat J."/>
            <person name="Nielsen K.F."/>
            <person name="Frisvad J.C."/>
            <person name="Workman M."/>
            <person name="Nielsen J."/>
        </authorList>
    </citation>
    <scope>NUCLEOTIDE SEQUENCE [LARGE SCALE GENOMIC DNA]</scope>
    <source>
        <strain evidence="13">IBT 29486</strain>
    </source>
</reference>
<evidence type="ECO:0000256" key="2">
    <source>
        <dbReference type="ARBA" id="ARBA00004613"/>
    </source>
</evidence>
<keyword evidence="6 10" id="KW-0732">Signal</keyword>
<keyword evidence="5" id="KW-0336">GPI-anchor</keyword>
<evidence type="ECO:0000256" key="8">
    <source>
        <dbReference type="ARBA" id="ARBA00023288"/>
    </source>
</evidence>
<evidence type="ECO:0000256" key="5">
    <source>
        <dbReference type="ARBA" id="ARBA00022622"/>
    </source>
</evidence>
<comment type="caution">
    <text evidence="12">The sequence shown here is derived from an EMBL/GenBank/DDBJ whole genome shotgun (WGS) entry which is preliminary data.</text>
</comment>
<evidence type="ECO:0000256" key="3">
    <source>
        <dbReference type="ARBA" id="ARBA00010031"/>
    </source>
</evidence>
<dbReference type="Proteomes" id="UP000191518">
    <property type="component" value="Unassembled WGS sequence"/>
</dbReference>
<evidence type="ECO:0000256" key="10">
    <source>
        <dbReference type="SAM" id="SignalP"/>
    </source>
</evidence>
<dbReference type="GO" id="GO:0046872">
    <property type="term" value="F:metal ion binding"/>
    <property type="evidence" value="ECO:0007669"/>
    <property type="project" value="UniProtKB-UniRule"/>
</dbReference>
<comment type="subcellular location">
    <subcellularLocation>
        <location evidence="1">Membrane</location>
        <topology evidence="1">Lipid-anchor</topology>
        <topology evidence="1">GPI-anchor</topology>
    </subcellularLocation>
    <subcellularLocation>
        <location evidence="2">Secreted</location>
    </subcellularLocation>
</comment>
<feature type="signal peptide" evidence="10">
    <location>
        <begin position="1"/>
        <end position="18"/>
    </location>
</feature>
<keyword evidence="4" id="KW-0964">Secreted</keyword>